<proteinExistence type="predicted"/>
<keyword evidence="1" id="KW-0812">Transmembrane</keyword>
<evidence type="ECO:0000313" key="3">
    <source>
        <dbReference type="Proteomes" id="UP001257659"/>
    </source>
</evidence>
<feature type="transmembrane region" description="Helical" evidence="1">
    <location>
        <begin position="7"/>
        <end position="26"/>
    </location>
</feature>
<keyword evidence="1" id="KW-0472">Membrane</keyword>
<keyword evidence="3" id="KW-1185">Reference proteome</keyword>
<dbReference type="RefSeq" id="WP_309726750.1">
    <property type="nucleotide sequence ID" value="NZ_JAVDQA010000001.1"/>
</dbReference>
<gene>
    <name evidence="2" type="ORF">GGR31_000398</name>
</gene>
<name>A0ABU1K2F0_9FLAO</name>
<reference evidence="2 3" key="1">
    <citation type="submission" date="2023-07" db="EMBL/GenBank/DDBJ databases">
        <title>Genomic Encyclopedia of Type Strains, Phase IV (KMG-IV): sequencing the most valuable type-strain genomes for metagenomic binning, comparative biology and taxonomic classification.</title>
        <authorList>
            <person name="Goeker M."/>
        </authorList>
    </citation>
    <scope>NUCLEOTIDE SEQUENCE [LARGE SCALE GENOMIC DNA]</scope>
    <source>
        <strain evidence="2 3">DSM 102814</strain>
    </source>
</reference>
<accession>A0ABU1K2F0</accession>
<evidence type="ECO:0000256" key="1">
    <source>
        <dbReference type="SAM" id="Phobius"/>
    </source>
</evidence>
<organism evidence="2 3">
    <name type="scientific">Mesonia maritima</name>
    <dbReference type="NCBI Taxonomy" id="1793873"/>
    <lineage>
        <taxon>Bacteria</taxon>
        <taxon>Pseudomonadati</taxon>
        <taxon>Bacteroidota</taxon>
        <taxon>Flavobacteriia</taxon>
        <taxon>Flavobacteriales</taxon>
        <taxon>Flavobacteriaceae</taxon>
        <taxon>Mesonia</taxon>
    </lineage>
</organism>
<comment type="caution">
    <text evidence="2">The sequence shown here is derived from an EMBL/GenBank/DDBJ whole genome shotgun (WGS) entry which is preliminary data.</text>
</comment>
<dbReference type="Proteomes" id="UP001257659">
    <property type="component" value="Unassembled WGS sequence"/>
</dbReference>
<sequence>MFKPRKLQFLFILIFLLGVVTVIYIINFSLNHSFDDEIKRQTAISLVKLSELA</sequence>
<protein>
    <submittedName>
        <fullName evidence="2">CHASE3 domain sensor protein</fullName>
    </submittedName>
</protein>
<keyword evidence="1" id="KW-1133">Transmembrane helix</keyword>
<dbReference type="EMBL" id="JAVDQA010000001">
    <property type="protein sequence ID" value="MDR6299782.1"/>
    <property type="molecule type" value="Genomic_DNA"/>
</dbReference>
<evidence type="ECO:0000313" key="2">
    <source>
        <dbReference type="EMBL" id="MDR6299782.1"/>
    </source>
</evidence>